<protein>
    <submittedName>
        <fullName evidence="1">Uncharacterized protein</fullName>
    </submittedName>
</protein>
<proteinExistence type="predicted"/>
<sequence>MRASTVKYKSNEQEIDCGPSWRFTSETSLEQLGPAKAAPCQQYFAGSIQFKGYLSTFSYLI</sequence>
<comment type="caution">
    <text evidence="1">The sequence shown here is derived from an EMBL/GenBank/DDBJ whole genome shotgun (WGS) entry which is preliminary data.</text>
</comment>
<accession>A0A8T3AFS1</accession>
<dbReference type="Proteomes" id="UP000829196">
    <property type="component" value="Unassembled WGS sequence"/>
</dbReference>
<organism evidence="1 2">
    <name type="scientific">Dendrobium nobile</name>
    <name type="common">Orchid</name>
    <dbReference type="NCBI Taxonomy" id="94219"/>
    <lineage>
        <taxon>Eukaryota</taxon>
        <taxon>Viridiplantae</taxon>
        <taxon>Streptophyta</taxon>
        <taxon>Embryophyta</taxon>
        <taxon>Tracheophyta</taxon>
        <taxon>Spermatophyta</taxon>
        <taxon>Magnoliopsida</taxon>
        <taxon>Liliopsida</taxon>
        <taxon>Asparagales</taxon>
        <taxon>Orchidaceae</taxon>
        <taxon>Epidendroideae</taxon>
        <taxon>Malaxideae</taxon>
        <taxon>Dendrobiinae</taxon>
        <taxon>Dendrobium</taxon>
    </lineage>
</organism>
<dbReference type="EMBL" id="JAGYWB010000017">
    <property type="protein sequence ID" value="KAI0495147.1"/>
    <property type="molecule type" value="Genomic_DNA"/>
</dbReference>
<evidence type="ECO:0000313" key="1">
    <source>
        <dbReference type="EMBL" id="KAI0495147.1"/>
    </source>
</evidence>
<name>A0A8T3AFS1_DENNO</name>
<keyword evidence="2" id="KW-1185">Reference proteome</keyword>
<evidence type="ECO:0000313" key="2">
    <source>
        <dbReference type="Proteomes" id="UP000829196"/>
    </source>
</evidence>
<dbReference type="AlphaFoldDB" id="A0A8T3AFS1"/>
<dbReference type="OrthoDB" id="10486188at2759"/>
<reference evidence="1" key="1">
    <citation type="journal article" date="2022" name="Front. Genet.">
        <title>Chromosome-Scale Assembly of the Dendrobium nobile Genome Provides Insights Into the Molecular Mechanism of the Biosynthesis of the Medicinal Active Ingredient of Dendrobium.</title>
        <authorList>
            <person name="Xu Q."/>
            <person name="Niu S.-C."/>
            <person name="Li K.-L."/>
            <person name="Zheng P.-J."/>
            <person name="Zhang X.-J."/>
            <person name="Jia Y."/>
            <person name="Liu Y."/>
            <person name="Niu Y.-X."/>
            <person name="Yu L.-H."/>
            <person name="Chen D.-F."/>
            <person name="Zhang G.-Q."/>
        </authorList>
    </citation>
    <scope>NUCLEOTIDE SEQUENCE</scope>
    <source>
        <tissue evidence="1">Leaf</tissue>
    </source>
</reference>
<gene>
    <name evidence="1" type="ORF">KFK09_025296</name>
</gene>